<evidence type="ECO:0000313" key="2">
    <source>
        <dbReference type="EMBL" id="GJT06417.1"/>
    </source>
</evidence>
<organism evidence="2 3">
    <name type="scientific">Tanacetum coccineum</name>
    <dbReference type="NCBI Taxonomy" id="301880"/>
    <lineage>
        <taxon>Eukaryota</taxon>
        <taxon>Viridiplantae</taxon>
        <taxon>Streptophyta</taxon>
        <taxon>Embryophyta</taxon>
        <taxon>Tracheophyta</taxon>
        <taxon>Spermatophyta</taxon>
        <taxon>Magnoliopsida</taxon>
        <taxon>eudicotyledons</taxon>
        <taxon>Gunneridae</taxon>
        <taxon>Pentapetalae</taxon>
        <taxon>asterids</taxon>
        <taxon>campanulids</taxon>
        <taxon>Asterales</taxon>
        <taxon>Asteraceae</taxon>
        <taxon>Asteroideae</taxon>
        <taxon>Anthemideae</taxon>
        <taxon>Anthemidinae</taxon>
        <taxon>Tanacetum</taxon>
    </lineage>
</organism>
<keyword evidence="3" id="KW-1185">Reference proteome</keyword>
<dbReference type="EMBL" id="BQNB010012667">
    <property type="protein sequence ID" value="GJT06417.1"/>
    <property type="molecule type" value="Genomic_DNA"/>
</dbReference>
<reference evidence="2" key="2">
    <citation type="submission" date="2022-01" db="EMBL/GenBank/DDBJ databases">
        <authorList>
            <person name="Yamashiro T."/>
            <person name="Shiraishi A."/>
            <person name="Satake H."/>
            <person name="Nakayama K."/>
        </authorList>
    </citation>
    <scope>NUCLEOTIDE SEQUENCE</scope>
</reference>
<protein>
    <submittedName>
        <fullName evidence="2">Uncharacterized protein</fullName>
    </submittedName>
</protein>
<evidence type="ECO:0000313" key="3">
    <source>
        <dbReference type="Proteomes" id="UP001151760"/>
    </source>
</evidence>
<gene>
    <name evidence="2" type="ORF">Tco_0840879</name>
</gene>
<proteinExistence type="predicted"/>
<accession>A0ABQ5AYA3</accession>
<keyword evidence="1" id="KW-0812">Transmembrane</keyword>
<dbReference type="Proteomes" id="UP001151760">
    <property type="component" value="Unassembled WGS sequence"/>
</dbReference>
<keyword evidence="1" id="KW-1133">Transmembrane helix</keyword>
<name>A0ABQ5AYA3_9ASTR</name>
<comment type="caution">
    <text evidence="2">The sequence shown here is derived from an EMBL/GenBank/DDBJ whole genome shotgun (WGS) entry which is preliminary data.</text>
</comment>
<reference evidence="2" key="1">
    <citation type="journal article" date="2022" name="Int. J. Mol. Sci.">
        <title>Draft Genome of Tanacetum Coccineum: Genomic Comparison of Closely Related Tanacetum-Family Plants.</title>
        <authorList>
            <person name="Yamashiro T."/>
            <person name="Shiraishi A."/>
            <person name="Nakayama K."/>
            <person name="Satake H."/>
        </authorList>
    </citation>
    <scope>NUCLEOTIDE SEQUENCE</scope>
</reference>
<feature type="transmembrane region" description="Helical" evidence="1">
    <location>
        <begin position="14"/>
        <end position="32"/>
    </location>
</feature>
<evidence type="ECO:0000256" key="1">
    <source>
        <dbReference type="SAM" id="Phobius"/>
    </source>
</evidence>
<sequence length="99" mass="11199">MIVKSKILYDFPRFFGILVVKLAAGGTVNFTLKMNRDMIIENLDLDLKIDAMMRDFLESPSRWKELSKETVSKILPSGDGSCRKTFMPISSLIAKGKLK</sequence>
<keyword evidence="1" id="KW-0472">Membrane</keyword>